<feature type="transmembrane region" description="Helical" evidence="8">
    <location>
        <begin position="272"/>
        <end position="294"/>
    </location>
</feature>
<dbReference type="AlphaFoldDB" id="A0AA85JZF8"/>
<feature type="transmembrane region" description="Helical" evidence="8">
    <location>
        <begin position="190"/>
        <end position="211"/>
    </location>
</feature>
<feature type="transmembrane region" description="Helical" evidence="8">
    <location>
        <begin position="243"/>
        <end position="260"/>
    </location>
</feature>
<reference evidence="9" key="1">
    <citation type="submission" date="2022-06" db="EMBL/GenBank/DDBJ databases">
        <authorList>
            <person name="Berger JAMES D."/>
            <person name="Berger JAMES D."/>
        </authorList>
    </citation>
    <scope>NUCLEOTIDE SEQUENCE [LARGE SCALE GENOMIC DNA]</scope>
</reference>
<organism evidence="9 10">
    <name type="scientific">Trichobilharzia regenti</name>
    <name type="common">Nasal bird schistosome</name>
    <dbReference type="NCBI Taxonomy" id="157069"/>
    <lineage>
        <taxon>Eukaryota</taxon>
        <taxon>Metazoa</taxon>
        <taxon>Spiralia</taxon>
        <taxon>Lophotrochozoa</taxon>
        <taxon>Platyhelminthes</taxon>
        <taxon>Trematoda</taxon>
        <taxon>Digenea</taxon>
        <taxon>Strigeidida</taxon>
        <taxon>Schistosomatoidea</taxon>
        <taxon>Schistosomatidae</taxon>
        <taxon>Trichobilharzia</taxon>
    </lineage>
</organism>
<dbReference type="Proteomes" id="UP000050795">
    <property type="component" value="Unassembled WGS sequence"/>
</dbReference>
<evidence type="ECO:0000313" key="9">
    <source>
        <dbReference type="Proteomes" id="UP000050795"/>
    </source>
</evidence>
<dbReference type="SUPFAM" id="SSF103481">
    <property type="entry name" value="Multidrug resistance efflux transporter EmrE"/>
    <property type="match status" value="1"/>
</dbReference>
<keyword evidence="9" id="KW-1185">Reference proteome</keyword>
<keyword evidence="5 8" id="KW-1133">Transmembrane helix</keyword>
<evidence type="ECO:0000256" key="2">
    <source>
        <dbReference type="ARBA" id="ARBA00007863"/>
    </source>
</evidence>
<name>A0AA85JZF8_TRIRE</name>
<dbReference type="PANTHER" id="PTHR14233:SF4">
    <property type="entry name" value="SOLUTE CARRIER FAMILY 35 MEMBER F2"/>
    <property type="match status" value="1"/>
</dbReference>
<comment type="subcellular location">
    <subcellularLocation>
        <location evidence="1">Membrane</location>
        <topology evidence="1">Multi-pass membrane protein</topology>
    </subcellularLocation>
</comment>
<dbReference type="InterPro" id="IPR052221">
    <property type="entry name" value="SLC35F_Transporter"/>
</dbReference>
<evidence type="ECO:0000313" key="10">
    <source>
        <dbReference type="WBParaSite" id="TREG1_5230.1"/>
    </source>
</evidence>
<dbReference type="GO" id="GO:0016020">
    <property type="term" value="C:membrane"/>
    <property type="evidence" value="ECO:0007669"/>
    <property type="project" value="UniProtKB-SubCell"/>
</dbReference>
<keyword evidence="3" id="KW-0813">Transport</keyword>
<dbReference type="WBParaSite" id="TREG1_5230.1">
    <property type="protein sequence ID" value="TREG1_5230.1"/>
    <property type="gene ID" value="TREG1_5230"/>
</dbReference>
<feature type="transmembrane region" description="Helical" evidence="8">
    <location>
        <begin position="314"/>
        <end position="338"/>
    </location>
</feature>
<reference evidence="10" key="2">
    <citation type="submission" date="2023-11" db="UniProtKB">
        <authorList>
            <consortium name="WormBaseParasite"/>
        </authorList>
    </citation>
    <scope>IDENTIFICATION</scope>
</reference>
<comment type="function">
    <text evidence="7">Putative solute transporter.</text>
</comment>
<evidence type="ECO:0000256" key="6">
    <source>
        <dbReference type="ARBA" id="ARBA00023136"/>
    </source>
</evidence>
<dbReference type="PANTHER" id="PTHR14233">
    <property type="entry name" value="DUF914-RELATED"/>
    <property type="match status" value="1"/>
</dbReference>
<proteinExistence type="inferred from homology"/>
<evidence type="ECO:0000256" key="4">
    <source>
        <dbReference type="ARBA" id="ARBA00022692"/>
    </source>
</evidence>
<evidence type="ECO:0000256" key="8">
    <source>
        <dbReference type="SAM" id="Phobius"/>
    </source>
</evidence>
<protein>
    <submittedName>
        <fullName evidence="10">Uncharacterized protein</fullName>
    </submittedName>
</protein>
<dbReference type="GO" id="GO:0022857">
    <property type="term" value="F:transmembrane transporter activity"/>
    <property type="evidence" value="ECO:0007669"/>
    <property type="project" value="InterPro"/>
</dbReference>
<feature type="transmembrane region" description="Helical" evidence="8">
    <location>
        <begin position="163"/>
        <end position="183"/>
    </location>
</feature>
<evidence type="ECO:0000256" key="7">
    <source>
        <dbReference type="ARBA" id="ARBA00037727"/>
    </source>
</evidence>
<dbReference type="InterPro" id="IPR009262">
    <property type="entry name" value="SLC35_F1/F2/F6"/>
</dbReference>
<feature type="transmembrane region" description="Helical" evidence="8">
    <location>
        <begin position="134"/>
        <end position="157"/>
    </location>
</feature>
<accession>A0AA85JZF8</accession>
<keyword evidence="6 8" id="KW-0472">Membrane</keyword>
<keyword evidence="4 8" id="KW-0812">Transmembrane</keyword>
<dbReference type="InterPro" id="IPR037185">
    <property type="entry name" value="EmrE-like"/>
</dbReference>
<evidence type="ECO:0000256" key="1">
    <source>
        <dbReference type="ARBA" id="ARBA00004141"/>
    </source>
</evidence>
<evidence type="ECO:0000256" key="3">
    <source>
        <dbReference type="ARBA" id="ARBA00022448"/>
    </source>
</evidence>
<feature type="transmembrane region" description="Helical" evidence="8">
    <location>
        <begin position="20"/>
        <end position="48"/>
    </location>
</feature>
<evidence type="ECO:0000256" key="5">
    <source>
        <dbReference type="ARBA" id="ARBA00022989"/>
    </source>
</evidence>
<dbReference type="Pfam" id="PF06027">
    <property type="entry name" value="SLC35F"/>
    <property type="match status" value="1"/>
</dbReference>
<sequence length="344" mass="38022">MSKESVNPLKKFQRISENRIVAICIPIILGQILAVLISLTAICNGILYRHKINLPLAINIPHYFLLAIFYGLPYLFYKLYTSCCSNTPINSTSNPSDAGDFEEDYNGTTDNVNIQPVIIPSSRGRLMNTLLTRLGLYSLVGVIDVHANWAIVSAYAYTSVTSVQLLDCITIPTVVLLSYFFLYQRYKWNHYIAIILCLIGATGMVLTDYFIPSSSTDNVNANGTHDSLLNNTMTNQFFTPQQMVFGDFLVIIGAVAYAVSNVLQHYLIVKYGIIEFLCCVGVVASVITLIYTVIFEQLAVSSVLATITSVNVTEIIACFIGYASSMFLLYSLMPIVLARSSAVL</sequence>
<comment type="similarity">
    <text evidence="2">Belongs to the SLC35F solute transporter family.</text>
</comment>
<feature type="transmembrane region" description="Helical" evidence="8">
    <location>
        <begin position="60"/>
        <end position="77"/>
    </location>
</feature>